<dbReference type="GO" id="GO:0006355">
    <property type="term" value="P:regulation of DNA-templated transcription"/>
    <property type="evidence" value="ECO:0007669"/>
    <property type="project" value="TreeGrafter"/>
</dbReference>
<dbReference type="EMBL" id="GBHO01035663">
    <property type="protein sequence ID" value="JAG07941.1"/>
    <property type="molecule type" value="Transcribed_RNA"/>
</dbReference>
<organism evidence="3">
    <name type="scientific">Lygus hesperus</name>
    <name type="common">Western plant bug</name>
    <dbReference type="NCBI Taxonomy" id="30085"/>
    <lineage>
        <taxon>Eukaryota</taxon>
        <taxon>Metazoa</taxon>
        <taxon>Ecdysozoa</taxon>
        <taxon>Arthropoda</taxon>
        <taxon>Hexapoda</taxon>
        <taxon>Insecta</taxon>
        <taxon>Pterygota</taxon>
        <taxon>Neoptera</taxon>
        <taxon>Paraneoptera</taxon>
        <taxon>Hemiptera</taxon>
        <taxon>Heteroptera</taxon>
        <taxon>Panheteroptera</taxon>
        <taxon>Cimicomorpha</taxon>
        <taxon>Miridae</taxon>
        <taxon>Mirini</taxon>
        <taxon>Lygus</taxon>
    </lineage>
</organism>
<dbReference type="EMBL" id="GBRD01004457">
    <property type="protein sequence ID" value="JAG61364.1"/>
    <property type="molecule type" value="Transcribed_RNA"/>
</dbReference>
<dbReference type="AlphaFoldDB" id="A0A0A9WKJ7"/>
<protein>
    <submittedName>
        <fullName evidence="3">Activating signal cointegrator 1 complex subunit 1</fullName>
    </submittedName>
</protein>
<dbReference type="EMBL" id="GDHC01008826">
    <property type="protein sequence ID" value="JAQ09803.1"/>
    <property type="molecule type" value="Transcribed_RNA"/>
</dbReference>
<reference evidence="5" key="4">
    <citation type="journal article" date="2016" name="Gigascience">
        <title>De novo construction of an expanded transcriptome assembly for the western tarnished plant bug, Lygus hesperus.</title>
        <authorList>
            <person name="Tassone E.E."/>
            <person name="Geib S.M."/>
            <person name="Hall B."/>
            <person name="Fabrick J.A."/>
            <person name="Brent C.S."/>
            <person name="Hull J.J."/>
        </authorList>
    </citation>
    <scope>NUCLEOTIDE SEQUENCE</scope>
</reference>
<dbReference type="GO" id="GO:0005634">
    <property type="term" value="C:nucleus"/>
    <property type="evidence" value="ECO:0007669"/>
    <property type="project" value="TreeGrafter"/>
</dbReference>
<dbReference type="EMBL" id="GBHO01035664">
    <property type="protein sequence ID" value="JAG07940.1"/>
    <property type="molecule type" value="Transcribed_RNA"/>
</dbReference>
<dbReference type="Gene3D" id="3.90.1140.10">
    <property type="entry name" value="Cyclic phosphodiesterase"/>
    <property type="match status" value="1"/>
</dbReference>
<evidence type="ECO:0000313" key="5">
    <source>
        <dbReference type="EMBL" id="JAQ09803.1"/>
    </source>
</evidence>
<gene>
    <name evidence="3" type="primary">Ascc1_0</name>
    <name evidence="2" type="synonym">Ascc1_1</name>
    <name evidence="2" type="ORF">CM83_25651</name>
    <name evidence="3" type="ORF">CM83_25654</name>
    <name evidence="5" type="ORF">g.36602</name>
</gene>
<dbReference type="GO" id="GO:0006307">
    <property type="term" value="P:DNA alkylation repair"/>
    <property type="evidence" value="ECO:0007669"/>
    <property type="project" value="InterPro"/>
</dbReference>
<evidence type="ECO:0000313" key="2">
    <source>
        <dbReference type="EMBL" id="JAG07940.1"/>
    </source>
</evidence>
<sequence length="216" mass="24531">MWNRLTHFVSIPCTGENFRDGFHSFKTRVLEENTKETVAESLFQNPNKLHLTLGVMTLDDDKSKLLAIETLNDCKESVIRPLLKENKLKIQMSGVDIFKKNLSKARVLYGKVVCPTDELILQQLANSVRRCFVDKGLMSGSDQVTLHVTLMNAQFRIRKERKNKMKSSTTFDATDILQGFAEYDFGVDELSGIEISHFGLYGDNGYYKPLSSITIP</sequence>
<evidence type="ECO:0000259" key="1">
    <source>
        <dbReference type="Pfam" id="PF10469"/>
    </source>
</evidence>
<evidence type="ECO:0000313" key="3">
    <source>
        <dbReference type="EMBL" id="JAG07941.1"/>
    </source>
</evidence>
<dbReference type="SUPFAM" id="SSF55144">
    <property type="entry name" value="LigT-like"/>
    <property type="match status" value="1"/>
</dbReference>
<dbReference type="PANTHER" id="PTHR13360:SF1">
    <property type="entry name" value="ACTIVATING SIGNAL COINTEGRATOR 1 COMPLEX SUBUNIT 1"/>
    <property type="match status" value="1"/>
</dbReference>
<evidence type="ECO:0000313" key="4">
    <source>
        <dbReference type="EMBL" id="JAG61364.1"/>
    </source>
</evidence>
<reference evidence="3" key="1">
    <citation type="journal article" date="2014" name="PLoS ONE">
        <title>Transcriptome-Based Identification of ABC Transporters in the Western Tarnished Plant Bug Lygus hesperus.</title>
        <authorList>
            <person name="Hull J.J."/>
            <person name="Chaney K."/>
            <person name="Geib S.M."/>
            <person name="Fabrick J.A."/>
            <person name="Brent C.S."/>
            <person name="Walsh D."/>
            <person name="Lavine L.C."/>
        </authorList>
    </citation>
    <scope>NUCLEOTIDE SEQUENCE</scope>
</reference>
<proteinExistence type="predicted"/>
<name>A0A0A9WKJ7_LYGHE</name>
<dbReference type="InterPro" id="IPR009210">
    <property type="entry name" value="ASCC1"/>
</dbReference>
<dbReference type="Pfam" id="PF10469">
    <property type="entry name" value="AKAP7_NLS"/>
    <property type="match status" value="1"/>
</dbReference>
<accession>A0A0A9WKJ7</accession>
<reference evidence="4" key="3">
    <citation type="submission" date="2014-09" db="EMBL/GenBank/DDBJ databases">
        <authorList>
            <person name="Magalhaes I.L.F."/>
            <person name="Oliveira U."/>
            <person name="Santos F.R."/>
            <person name="Vidigal T.H.D.A."/>
            <person name="Brescovit A.D."/>
            <person name="Santos A.J."/>
        </authorList>
    </citation>
    <scope>NUCLEOTIDE SEQUENCE</scope>
</reference>
<reference evidence="3" key="2">
    <citation type="submission" date="2014-07" db="EMBL/GenBank/DDBJ databases">
        <authorList>
            <person name="Hull J."/>
        </authorList>
    </citation>
    <scope>NUCLEOTIDE SEQUENCE</scope>
</reference>
<dbReference type="PANTHER" id="PTHR13360">
    <property type="entry name" value="ACTIVATING SIGNAL COINTEGRATOR 1 COMPLEX SUBUNIT 1"/>
    <property type="match status" value="1"/>
</dbReference>
<feature type="domain" description="A-kinase anchor protein 7-like phosphoesterase" evidence="1">
    <location>
        <begin position="6"/>
        <end position="215"/>
    </location>
</feature>
<dbReference type="InterPro" id="IPR009097">
    <property type="entry name" value="Cyclic_Pdiesterase"/>
</dbReference>
<dbReference type="InterPro" id="IPR019510">
    <property type="entry name" value="AKAP7-like_phosphoesterase"/>
</dbReference>